<feature type="compositionally biased region" description="Basic and acidic residues" evidence="1">
    <location>
        <begin position="150"/>
        <end position="169"/>
    </location>
</feature>
<feature type="domain" description="Small acidic protein-like" evidence="2">
    <location>
        <begin position="474"/>
        <end position="544"/>
    </location>
</feature>
<gene>
    <name evidence="3" type="ORF">LWI29_020526</name>
</gene>
<feature type="compositionally biased region" description="Basic and acidic residues" evidence="1">
    <location>
        <begin position="86"/>
        <end position="123"/>
    </location>
</feature>
<dbReference type="Pfam" id="PF15477">
    <property type="entry name" value="SMAP"/>
    <property type="match status" value="1"/>
</dbReference>
<feature type="region of interest" description="Disordered" evidence="1">
    <location>
        <begin position="36"/>
        <end position="416"/>
    </location>
</feature>
<dbReference type="PANTHER" id="PTHR22426:SF2">
    <property type="entry name" value="ARGININE_SERINE-RICH COILED-COIL PROTEIN 2"/>
    <property type="match status" value="1"/>
</dbReference>
<dbReference type="AlphaFoldDB" id="A0AA39STE5"/>
<feature type="compositionally biased region" description="Basic and acidic residues" evidence="1">
    <location>
        <begin position="207"/>
        <end position="242"/>
    </location>
</feature>
<feature type="compositionally biased region" description="Basic and acidic residues" evidence="1">
    <location>
        <begin position="261"/>
        <end position="301"/>
    </location>
</feature>
<dbReference type="Proteomes" id="UP001168877">
    <property type="component" value="Unassembled WGS sequence"/>
</dbReference>
<feature type="compositionally biased region" description="Basic and acidic residues" evidence="1">
    <location>
        <begin position="308"/>
        <end position="361"/>
    </location>
</feature>
<dbReference type="InterPro" id="IPR028124">
    <property type="entry name" value="SMAP_dom"/>
</dbReference>
<dbReference type="PANTHER" id="PTHR22426">
    <property type="entry name" value="ARGININE_SERINE-RICH COILED-COIL PROTEIN 2"/>
    <property type="match status" value="1"/>
</dbReference>
<comment type="caution">
    <text evidence="3">The sequence shown here is derived from an EMBL/GenBank/DDBJ whole genome shotgun (WGS) entry which is preliminary data.</text>
</comment>
<sequence>MIFVTLVAFLHQTNPKPNFKVNEPIHLQLNSTNPTISRVSDKMESQSPSPDAADTKAAFRKPSNEAANRKYRRRSPLNGSSSSDGSLKRDRSPSPLYSREDPRKDFEHRQRRKDDRRELDRDSGQSQYSKGGDLFRHSDRQSSRGSHGYSRHDDYVRHDKHANDEERIHQRLSSRSSRDSRTSTHLDNTRSESDYSRSKDYVSGSDKSIRDRYDVTGIRSKDKDRESSFVERQKYKDKDPSADRAGSGRKHTSSNSEEMDRDWHKWDRDDRDEKRDYRRSSGDYRNDRSHMYEESRGHRNDSSSGRDNNGHRLKDGYKIDSNELDGRRFAKEEKKKYDDLETNPDKDRYYRAPGEQLKDKTSFTSEIQEIPTKKSRFSNWDKGSDYAKDVPTDKMSSSSNQTQETGGNMPQTQNHANDSEVANDLNAAKVAAMKAAELVNKNLVGTGYMSTDQKKKLLWGSKKSTTAEESGHHWDTSLFGDRDRQEKFNKLMGVKGELKVENKPNNQDGDGLLQAEKQKELQLDLEKQYTAGLRRRDGRTVGLGL</sequence>
<proteinExistence type="predicted"/>
<name>A0AA39STE5_ACESA</name>
<feature type="compositionally biased region" description="Polar residues" evidence="1">
    <location>
        <begin position="394"/>
        <end position="416"/>
    </location>
</feature>
<accession>A0AA39STE5</accession>
<evidence type="ECO:0000256" key="1">
    <source>
        <dbReference type="SAM" id="MobiDB-lite"/>
    </source>
</evidence>
<feature type="compositionally biased region" description="Basic and acidic residues" evidence="1">
    <location>
        <begin position="176"/>
        <end position="200"/>
    </location>
</feature>
<feature type="compositionally biased region" description="Basic and acidic residues" evidence="1">
    <location>
        <begin position="133"/>
        <end position="142"/>
    </location>
</feature>
<protein>
    <recommendedName>
        <fullName evidence="2">Small acidic protein-like domain-containing protein</fullName>
    </recommendedName>
</protein>
<organism evidence="3 4">
    <name type="scientific">Acer saccharum</name>
    <name type="common">Sugar maple</name>
    <dbReference type="NCBI Taxonomy" id="4024"/>
    <lineage>
        <taxon>Eukaryota</taxon>
        <taxon>Viridiplantae</taxon>
        <taxon>Streptophyta</taxon>
        <taxon>Embryophyta</taxon>
        <taxon>Tracheophyta</taxon>
        <taxon>Spermatophyta</taxon>
        <taxon>Magnoliopsida</taxon>
        <taxon>eudicotyledons</taxon>
        <taxon>Gunneridae</taxon>
        <taxon>Pentapetalae</taxon>
        <taxon>rosids</taxon>
        <taxon>malvids</taxon>
        <taxon>Sapindales</taxon>
        <taxon>Sapindaceae</taxon>
        <taxon>Hippocastanoideae</taxon>
        <taxon>Acereae</taxon>
        <taxon>Acer</taxon>
    </lineage>
</organism>
<keyword evidence="4" id="KW-1185">Reference proteome</keyword>
<dbReference type="EMBL" id="JAUESC010000004">
    <property type="protein sequence ID" value="KAK0596960.1"/>
    <property type="molecule type" value="Genomic_DNA"/>
</dbReference>
<reference evidence="3" key="2">
    <citation type="submission" date="2023-06" db="EMBL/GenBank/DDBJ databases">
        <authorList>
            <person name="Swenson N.G."/>
            <person name="Wegrzyn J.L."/>
            <person name="Mcevoy S.L."/>
        </authorList>
    </citation>
    <scope>NUCLEOTIDE SEQUENCE</scope>
    <source>
        <strain evidence="3">NS2018</strain>
        <tissue evidence="3">Leaf</tissue>
    </source>
</reference>
<feature type="compositionally biased region" description="Basic and acidic residues" evidence="1">
    <location>
        <begin position="382"/>
        <end position="392"/>
    </location>
</feature>
<evidence type="ECO:0000259" key="2">
    <source>
        <dbReference type="Pfam" id="PF15477"/>
    </source>
</evidence>
<evidence type="ECO:0000313" key="3">
    <source>
        <dbReference type="EMBL" id="KAK0596960.1"/>
    </source>
</evidence>
<evidence type="ECO:0000313" key="4">
    <source>
        <dbReference type="Proteomes" id="UP001168877"/>
    </source>
</evidence>
<reference evidence="3" key="1">
    <citation type="journal article" date="2022" name="Plant J.">
        <title>Strategies of tolerance reflected in two North American maple genomes.</title>
        <authorList>
            <person name="McEvoy S.L."/>
            <person name="Sezen U.U."/>
            <person name="Trouern-Trend A."/>
            <person name="McMahon S.M."/>
            <person name="Schaberg P.G."/>
            <person name="Yang J."/>
            <person name="Wegrzyn J.L."/>
            <person name="Swenson N.G."/>
        </authorList>
    </citation>
    <scope>NUCLEOTIDE SEQUENCE</scope>
    <source>
        <strain evidence="3">NS2018</strain>
    </source>
</reference>
<feature type="compositionally biased region" description="Low complexity" evidence="1">
    <location>
        <begin position="76"/>
        <end position="85"/>
    </location>
</feature>